<proteinExistence type="inferred from homology"/>
<keyword evidence="8" id="KW-1185">Reference proteome</keyword>
<sequence>MPCMSASIRQIRLYRPHATYYRGTLMGTRHVRDVTGFPHNPFGSRRAGVQSGGGDRAQERVEDAGADAVTSSAITYRQAITAASGCRAALDAERHLGGNEAFGMPDEAHIAFVDRARHIARSLGRRVVGRQETTRSAVGPQEVVQYWIDAAEMREALDSGALTQMMPAETAAIVAETMAKVEHDIDRVADKGASILLSPTSHLYLDRPYAEPGTDAGDEARRARVGLPVHPPKTVEQIYDWAPVGALAAATDREATVAGIEAVLWCETVTSGEDLEFLLLPRLTGIAERAWSPSGAGTWDDYRDRLAVQSAAWHRRNWTWLASTLIDWPSHLARSEEA</sequence>
<comment type="catalytic activity">
    <reaction evidence="1">
        <text>Hydrolysis of terminal non-reducing N-acetyl-D-hexosamine residues in N-acetyl-beta-D-hexosaminides.</text>
        <dbReference type="EC" id="3.2.1.52"/>
    </reaction>
</comment>
<accession>A0A7J5DBM3</accession>
<dbReference type="Gene3D" id="3.20.20.80">
    <property type="entry name" value="Glycosidases"/>
    <property type="match status" value="1"/>
</dbReference>
<name>A0A7J5DBM3_9ACTN</name>
<dbReference type="PANTHER" id="PTHR22600">
    <property type="entry name" value="BETA-HEXOSAMINIDASE"/>
    <property type="match status" value="1"/>
</dbReference>
<reference evidence="7 8" key="1">
    <citation type="submission" date="2019-09" db="EMBL/GenBank/DDBJ databases">
        <title>Isolation and identification of active actinomycetes.</title>
        <authorList>
            <person name="Yu Z."/>
            <person name="Han C."/>
            <person name="Yu B."/>
        </authorList>
    </citation>
    <scope>NUCLEOTIDE SEQUENCE [LARGE SCALE GENOMIC DNA]</scope>
    <source>
        <strain evidence="7 8">NEAU-H2</strain>
    </source>
</reference>
<dbReference type="PRINTS" id="PR00738">
    <property type="entry name" value="GLHYDRLASE20"/>
</dbReference>
<dbReference type="Proteomes" id="UP000442990">
    <property type="component" value="Unassembled WGS sequence"/>
</dbReference>
<comment type="similarity">
    <text evidence="2">Belongs to the glycosyl hydrolase 20 family.</text>
</comment>
<dbReference type="GO" id="GO:0005975">
    <property type="term" value="P:carbohydrate metabolic process"/>
    <property type="evidence" value="ECO:0007669"/>
    <property type="project" value="InterPro"/>
</dbReference>
<dbReference type="EC" id="3.2.1.52" evidence="3"/>
<dbReference type="GO" id="GO:0016020">
    <property type="term" value="C:membrane"/>
    <property type="evidence" value="ECO:0007669"/>
    <property type="project" value="TreeGrafter"/>
</dbReference>
<protein>
    <recommendedName>
        <fullName evidence="3">beta-N-acetylhexosaminidase</fullName>
        <ecNumber evidence="3">3.2.1.52</ecNumber>
    </recommendedName>
</protein>
<gene>
    <name evidence="7" type="ORF">F8144_28940</name>
</gene>
<feature type="region of interest" description="Disordered" evidence="5">
    <location>
        <begin position="38"/>
        <end position="62"/>
    </location>
</feature>
<evidence type="ECO:0000256" key="5">
    <source>
        <dbReference type="SAM" id="MobiDB-lite"/>
    </source>
</evidence>
<evidence type="ECO:0000259" key="6">
    <source>
        <dbReference type="Pfam" id="PF00728"/>
    </source>
</evidence>
<dbReference type="PANTHER" id="PTHR22600:SF57">
    <property type="entry name" value="BETA-N-ACETYLHEXOSAMINIDASE"/>
    <property type="match status" value="1"/>
</dbReference>
<dbReference type="GO" id="GO:0030203">
    <property type="term" value="P:glycosaminoglycan metabolic process"/>
    <property type="evidence" value="ECO:0007669"/>
    <property type="project" value="TreeGrafter"/>
</dbReference>
<dbReference type="EMBL" id="WBKG01000028">
    <property type="protein sequence ID" value="KAB1984250.1"/>
    <property type="molecule type" value="Genomic_DNA"/>
</dbReference>
<feature type="domain" description="Glycoside hydrolase family 20 catalytic" evidence="6">
    <location>
        <begin position="108"/>
        <end position="293"/>
    </location>
</feature>
<organism evidence="7 8">
    <name type="scientific">Streptomyces triticiradicis</name>
    <dbReference type="NCBI Taxonomy" id="2651189"/>
    <lineage>
        <taxon>Bacteria</taxon>
        <taxon>Bacillati</taxon>
        <taxon>Actinomycetota</taxon>
        <taxon>Actinomycetes</taxon>
        <taxon>Kitasatosporales</taxon>
        <taxon>Streptomycetaceae</taxon>
        <taxon>Streptomyces</taxon>
    </lineage>
</organism>
<dbReference type="SUPFAM" id="SSF51445">
    <property type="entry name" value="(Trans)glycosidases"/>
    <property type="match status" value="1"/>
</dbReference>
<evidence type="ECO:0000256" key="2">
    <source>
        <dbReference type="ARBA" id="ARBA00006285"/>
    </source>
</evidence>
<evidence type="ECO:0000313" key="8">
    <source>
        <dbReference type="Proteomes" id="UP000442990"/>
    </source>
</evidence>
<comment type="caution">
    <text evidence="7">The sequence shown here is derived from an EMBL/GenBank/DDBJ whole genome shotgun (WGS) entry which is preliminary data.</text>
</comment>
<dbReference type="GO" id="GO:0004563">
    <property type="term" value="F:beta-N-acetylhexosaminidase activity"/>
    <property type="evidence" value="ECO:0007669"/>
    <property type="project" value="UniProtKB-EC"/>
</dbReference>
<evidence type="ECO:0000313" key="7">
    <source>
        <dbReference type="EMBL" id="KAB1984250.1"/>
    </source>
</evidence>
<evidence type="ECO:0000256" key="4">
    <source>
        <dbReference type="ARBA" id="ARBA00022801"/>
    </source>
</evidence>
<dbReference type="InterPro" id="IPR015883">
    <property type="entry name" value="Glyco_hydro_20_cat"/>
</dbReference>
<dbReference type="InterPro" id="IPR025705">
    <property type="entry name" value="Beta_hexosaminidase_sua/sub"/>
</dbReference>
<dbReference type="InterPro" id="IPR017853">
    <property type="entry name" value="GH"/>
</dbReference>
<keyword evidence="4 7" id="KW-0378">Hydrolase</keyword>
<evidence type="ECO:0000256" key="1">
    <source>
        <dbReference type="ARBA" id="ARBA00001231"/>
    </source>
</evidence>
<dbReference type="Pfam" id="PF00728">
    <property type="entry name" value="Glyco_hydro_20"/>
    <property type="match status" value="1"/>
</dbReference>
<evidence type="ECO:0000256" key="3">
    <source>
        <dbReference type="ARBA" id="ARBA00012663"/>
    </source>
</evidence>
<dbReference type="AlphaFoldDB" id="A0A7J5DBM3"/>